<keyword evidence="3" id="KW-1185">Reference proteome</keyword>
<name>B4J3B3_DROGR</name>
<dbReference type="PhylomeDB" id="B4J3B3"/>
<dbReference type="OMA" id="TMMPIMV"/>
<evidence type="ECO:0000313" key="2">
    <source>
        <dbReference type="EMBL" id="EDV97212.1"/>
    </source>
</evidence>
<reference evidence="2 3" key="1">
    <citation type="journal article" date="2007" name="Nature">
        <title>Evolution of genes and genomes on the Drosophila phylogeny.</title>
        <authorList>
            <consortium name="Drosophila 12 Genomes Consortium"/>
            <person name="Clark A.G."/>
            <person name="Eisen M.B."/>
            <person name="Smith D.R."/>
            <person name="Bergman C.M."/>
            <person name="Oliver B."/>
            <person name="Markow T.A."/>
            <person name="Kaufman T.C."/>
            <person name="Kellis M."/>
            <person name="Gelbart W."/>
            <person name="Iyer V.N."/>
            <person name="Pollard D.A."/>
            <person name="Sackton T.B."/>
            <person name="Larracuente A.M."/>
            <person name="Singh N.D."/>
            <person name="Abad J.P."/>
            <person name="Abt D.N."/>
            <person name="Adryan B."/>
            <person name="Aguade M."/>
            <person name="Akashi H."/>
            <person name="Anderson W.W."/>
            <person name="Aquadro C.F."/>
            <person name="Ardell D.H."/>
            <person name="Arguello R."/>
            <person name="Artieri C.G."/>
            <person name="Barbash D.A."/>
            <person name="Barker D."/>
            <person name="Barsanti P."/>
            <person name="Batterham P."/>
            <person name="Batzoglou S."/>
            <person name="Begun D."/>
            <person name="Bhutkar A."/>
            <person name="Blanco E."/>
            <person name="Bosak S.A."/>
            <person name="Bradley R.K."/>
            <person name="Brand A.D."/>
            <person name="Brent M.R."/>
            <person name="Brooks A.N."/>
            <person name="Brown R.H."/>
            <person name="Butlin R.K."/>
            <person name="Caggese C."/>
            <person name="Calvi B.R."/>
            <person name="Bernardo de Carvalho A."/>
            <person name="Caspi A."/>
            <person name="Castrezana S."/>
            <person name="Celniker S.E."/>
            <person name="Chang J.L."/>
            <person name="Chapple C."/>
            <person name="Chatterji S."/>
            <person name="Chinwalla A."/>
            <person name="Civetta A."/>
            <person name="Clifton S.W."/>
            <person name="Comeron J.M."/>
            <person name="Costello J.C."/>
            <person name="Coyne J.A."/>
            <person name="Daub J."/>
            <person name="David R.G."/>
            <person name="Delcher A.L."/>
            <person name="Delehaunty K."/>
            <person name="Do C.B."/>
            <person name="Ebling H."/>
            <person name="Edwards K."/>
            <person name="Eickbush T."/>
            <person name="Evans J.D."/>
            <person name="Filipski A."/>
            <person name="Findeiss S."/>
            <person name="Freyhult E."/>
            <person name="Fulton L."/>
            <person name="Fulton R."/>
            <person name="Garcia A.C."/>
            <person name="Gardiner A."/>
            <person name="Garfield D.A."/>
            <person name="Garvin B.E."/>
            <person name="Gibson G."/>
            <person name="Gilbert D."/>
            <person name="Gnerre S."/>
            <person name="Godfrey J."/>
            <person name="Good R."/>
            <person name="Gotea V."/>
            <person name="Gravely B."/>
            <person name="Greenberg A.J."/>
            <person name="Griffiths-Jones S."/>
            <person name="Gross S."/>
            <person name="Guigo R."/>
            <person name="Gustafson E.A."/>
            <person name="Haerty W."/>
            <person name="Hahn M.W."/>
            <person name="Halligan D.L."/>
            <person name="Halpern A.L."/>
            <person name="Halter G.M."/>
            <person name="Han M.V."/>
            <person name="Heger A."/>
            <person name="Hillier L."/>
            <person name="Hinrichs A.S."/>
            <person name="Holmes I."/>
            <person name="Hoskins R.A."/>
            <person name="Hubisz M.J."/>
            <person name="Hultmark D."/>
            <person name="Huntley M.A."/>
            <person name="Jaffe D.B."/>
            <person name="Jagadeeshan S."/>
            <person name="Jeck W.R."/>
            <person name="Johnson J."/>
            <person name="Jones C.D."/>
            <person name="Jordan W.C."/>
            <person name="Karpen G.H."/>
            <person name="Kataoka E."/>
            <person name="Keightley P.D."/>
            <person name="Kheradpour P."/>
            <person name="Kirkness E.F."/>
            <person name="Koerich L.B."/>
            <person name="Kristiansen K."/>
            <person name="Kudrna D."/>
            <person name="Kulathinal R.J."/>
            <person name="Kumar S."/>
            <person name="Kwok R."/>
            <person name="Lander E."/>
            <person name="Langley C.H."/>
            <person name="Lapoint R."/>
            <person name="Lazzaro B.P."/>
            <person name="Lee S.J."/>
            <person name="Levesque L."/>
            <person name="Li R."/>
            <person name="Lin C.F."/>
            <person name="Lin M.F."/>
            <person name="Lindblad-Toh K."/>
            <person name="Llopart A."/>
            <person name="Long M."/>
            <person name="Low L."/>
            <person name="Lozovsky E."/>
            <person name="Lu J."/>
            <person name="Luo M."/>
            <person name="Machado C.A."/>
            <person name="Makalowski W."/>
            <person name="Marzo M."/>
            <person name="Matsuda M."/>
            <person name="Matzkin L."/>
            <person name="McAllister B."/>
            <person name="McBride C.S."/>
            <person name="McKernan B."/>
            <person name="McKernan K."/>
            <person name="Mendez-Lago M."/>
            <person name="Minx P."/>
            <person name="Mollenhauer M.U."/>
            <person name="Montooth K."/>
            <person name="Mount S.M."/>
            <person name="Mu X."/>
            <person name="Myers E."/>
            <person name="Negre B."/>
            <person name="Newfeld S."/>
            <person name="Nielsen R."/>
            <person name="Noor M.A."/>
            <person name="O'Grady P."/>
            <person name="Pachter L."/>
            <person name="Papaceit M."/>
            <person name="Parisi M.J."/>
            <person name="Parisi M."/>
            <person name="Parts L."/>
            <person name="Pedersen J.S."/>
            <person name="Pesole G."/>
            <person name="Phillippy A.M."/>
            <person name="Ponting C.P."/>
            <person name="Pop M."/>
            <person name="Porcelli D."/>
            <person name="Powell J.R."/>
            <person name="Prohaska S."/>
            <person name="Pruitt K."/>
            <person name="Puig M."/>
            <person name="Quesneville H."/>
            <person name="Ram K.R."/>
            <person name="Rand D."/>
            <person name="Rasmussen M.D."/>
            <person name="Reed L.K."/>
            <person name="Reenan R."/>
            <person name="Reily A."/>
            <person name="Remington K.A."/>
            <person name="Rieger T.T."/>
            <person name="Ritchie M.G."/>
            <person name="Robin C."/>
            <person name="Rogers Y.H."/>
            <person name="Rohde C."/>
            <person name="Rozas J."/>
            <person name="Rubenfield M.J."/>
            <person name="Ruiz A."/>
            <person name="Russo S."/>
            <person name="Salzberg S.L."/>
            <person name="Sanchez-Gracia A."/>
            <person name="Saranga D.J."/>
            <person name="Sato H."/>
            <person name="Schaeffer S.W."/>
            <person name="Schatz M.C."/>
            <person name="Schlenke T."/>
            <person name="Schwartz R."/>
            <person name="Segarra C."/>
            <person name="Singh R.S."/>
            <person name="Sirot L."/>
            <person name="Sirota M."/>
            <person name="Sisneros N.B."/>
            <person name="Smith C.D."/>
            <person name="Smith T.F."/>
            <person name="Spieth J."/>
            <person name="Stage D.E."/>
            <person name="Stark A."/>
            <person name="Stephan W."/>
            <person name="Strausberg R.L."/>
            <person name="Strempel S."/>
            <person name="Sturgill D."/>
            <person name="Sutton G."/>
            <person name="Sutton G.G."/>
            <person name="Tao W."/>
            <person name="Teichmann S."/>
            <person name="Tobari Y.N."/>
            <person name="Tomimura Y."/>
            <person name="Tsolas J.M."/>
            <person name="Valente V.L."/>
            <person name="Venter E."/>
            <person name="Venter J.C."/>
            <person name="Vicario S."/>
            <person name="Vieira F.G."/>
            <person name="Vilella A.J."/>
            <person name="Villasante A."/>
            <person name="Walenz B."/>
            <person name="Wang J."/>
            <person name="Wasserman M."/>
            <person name="Watts T."/>
            <person name="Wilson D."/>
            <person name="Wilson R.K."/>
            <person name="Wing R.A."/>
            <person name="Wolfner M.F."/>
            <person name="Wong A."/>
            <person name="Wong G.K."/>
            <person name="Wu C.I."/>
            <person name="Wu G."/>
            <person name="Yamamoto D."/>
            <person name="Yang H.P."/>
            <person name="Yang S.P."/>
            <person name="Yorke J.A."/>
            <person name="Yoshida K."/>
            <person name="Zdobnov E."/>
            <person name="Zhang P."/>
            <person name="Zhang Y."/>
            <person name="Zimin A.V."/>
            <person name="Baldwin J."/>
            <person name="Abdouelleil A."/>
            <person name="Abdulkadir J."/>
            <person name="Abebe A."/>
            <person name="Abera B."/>
            <person name="Abreu J."/>
            <person name="Acer S.C."/>
            <person name="Aftuck L."/>
            <person name="Alexander A."/>
            <person name="An P."/>
            <person name="Anderson E."/>
            <person name="Anderson S."/>
            <person name="Arachi H."/>
            <person name="Azer M."/>
            <person name="Bachantsang P."/>
            <person name="Barry A."/>
            <person name="Bayul T."/>
            <person name="Berlin A."/>
            <person name="Bessette D."/>
            <person name="Bloom T."/>
            <person name="Blye J."/>
            <person name="Boguslavskiy L."/>
            <person name="Bonnet C."/>
            <person name="Boukhgalter B."/>
            <person name="Bourzgui I."/>
            <person name="Brown A."/>
            <person name="Cahill P."/>
            <person name="Channer S."/>
            <person name="Cheshatsang Y."/>
            <person name="Chuda L."/>
            <person name="Citroen M."/>
            <person name="Collymore A."/>
            <person name="Cooke P."/>
            <person name="Costello M."/>
            <person name="D'Aco K."/>
            <person name="Daza R."/>
            <person name="De Haan G."/>
            <person name="DeGray S."/>
            <person name="DeMaso C."/>
            <person name="Dhargay N."/>
            <person name="Dooley K."/>
            <person name="Dooley E."/>
            <person name="Doricent M."/>
            <person name="Dorje P."/>
            <person name="Dorjee K."/>
            <person name="Dupes A."/>
            <person name="Elong R."/>
            <person name="Falk J."/>
            <person name="Farina A."/>
            <person name="Faro S."/>
            <person name="Ferguson D."/>
            <person name="Fisher S."/>
            <person name="Foley C.D."/>
            <person name="Franke A."/>
            <person name="Friedrich D."/>
            <person name="Gadbois L."/>
            <person name="Gearin G."/>
            <person name="Gearin C.R."/>
            <person name="Giannoukos G."/>
            <person name="Goode T."/>
            <person name="Graham J."/>
            <person name="Grandbois E."/>
            <person name="Grewal S."/>
            <person name="Gyaltsen K."/>
            <person name="Hafez N."/>
            <person name="Hagos B."/>
            <person name="Hall J."/>
            <person name="Henson C."/>
            <person name="Hollinger A."/>
            <person name="Honan T."/>
            <person name="Huard M.D."/>
            <person name="Hughes L."/>
            <person name="Hurhula B."/>
            <person name="Husby M.E."/>
            <person name="Kamat A."/>
            <person name="Kanga B."/>
            <person name="Kashin S."/>
            <person name="Khazanovich D."/>
            <person name="Kisner P."/>
            <person name="Lance K."/>
            <person name="Lara M."/>
            <person name="Lee W."/>
            <person name="Lennon N."/>
            <person name="Letendre F."/>
            <person name="LeVine R."/>
            <person name="Lipovsky A."/>
            <person name="Liu X."/>
            <person name="Liu J."/>
            <person name="Liu S."/>
            <person name="Lokyitsang T."/>
            <person name="Lokyitsang Y."/>
            <person name="Lubonja R."/>
            <person name="Lui A."/>
            <person name="MacDonald P."/>
            <person name="Magnisalis V."/>
            <person name="Maru K."/>
            <person name="Matthews C."/>
            <person name="McCusker W."/>
            <person name="McDonough S."/>
            <person name="Mehta T."/>
            <person name="Meldrim J."/>
            <person name="Meneus L."/>
            <person name="Mihai O."/>
            <person name="Mihalev A."/>
            <person name="Mihova T."/>
            <person name="Mittelman R."/>
            <person name="Mlenga V."/>
            <person name="Montmayeur A."/>
            <person name="Mulrain L."/>
            <person name="Navidi A."/>
            <person name="Naylor J."/>
            <person name="Negash T."/>
            <person name="Nguyen T."/>
            <person name="Nguyen N."/>
            <person name="Nicol R."/>
            <person name="Norbu C."/>
            <person name="Norbu N."/>
            <person name="Novod N."/>
            <person name="O'Neill B."/>
            <person name="Osman S."/>
            <person name="Markiewicz E."/>
            <person name="Oyono O.L."/>
            <person name="Patti C."/>
            <person name="Phunkhang P."/>
            <person name="Pierre F."/>
            <person name="Priest M."/>
            <person name="Raghuraman S."/>
            <person name="Rege F."/>
            <person name="Reyes R."/>
            <person name="Rise C."/>
            <person name="Rogov P."/>
            <person name="Ross K."/>
            <person name="Ryan E."/>
            <person name="Settipalli S."/>
            <person name="Shea T."/>
            <person name="Sherpa N."/>
            <person name="Shi L."/>
            <person name="Shih D."/>
            <person name="Sparrow T."/>
            <person name="Spaulding J."/>
            <person name="Stalker J."/>
            <person name="Stange-Thomann N."/>
            <person name="Stavropoulos S."/>
            <person name="Stone C."/>
            <person name="Strader C."/>
            <person name="Tesfaye S."/>
            <person name="Thomson T."/>
            <person name="Thoulutsang Y."/>
            <person name="Thoulutsang D."/>
            <person name="Topham K."/>
            <person name="Topping I."/>
            <person name="Tsamla T."/>
            <person name="Vassiliev H."/>
            <person name="Vo A."/>
            <person name="Wangchuk T."/>
            <person name="Wangdi T."/>
            <person name="Weiand M."/>
            <person name="Wilkinson J."/>
            <person name="Wilson A."/>
            <person name="Yadav S."/>
            <person name="Young G."/>
            <person name="Yu Q."/>
            <person name="Zembek L."/>
            <person name="Zhong D."/>
            <person name="Zimmer A."/>
            <person name="Zwirko Z."/>
            <person name="Jaffe D.B."/>
            <person name="Alvarez P."/>
            <person name="Brockman W."/>
            <person name="Butler J."/>
            <person name="Chin C."/>
            <person name="Gnerre S."/>
            <person name="Grabherr M."/>
            <person name="Kleber M."/>
            <person name="Mauceli E."/>
            <person name="MacCallum I."/>
        </authorList>
    </citation>
    <scope>NUCLEOTIDE SEQUENCE [LARGE SCALE GENOMIC DNA]</scope>
    <source>
        <strain evidence="3">Tucson 15287-2541.00</strain>
    </source>
</reference>
<dbReference type="AlphaFoldDB" id="B4J3B3"/>
<dbReference type="eggNOG" id="ENOG502TBBJ">
    <property type="taxonomic scope" value="Eukaryota"/>
</dbReference>
<feature type="region of interest" description="Disordered" evidence="1">
    <location>
        <begin position="251"/>
        <end position="275"/>
    </location>
</feature>
<protein>
    <submittedName>
        <fullName evidence="2">GH16718</fullName>
    </submittedName>
</protein>
<proteinExistence type="predicted"/>
<organism evidence="3">
    <name type="scientific">Drosophila grimshawi</name>
    <name type="common">Hawaiian fruit fly</name>
    <name type="synonym">Idiomyia grimshawi</name>
    <dbReference type="NCBI Taxonomy" id="7222"/>
    <lineage>
        <taxon>Eukaryota</taxon>
        <taxon>Metazoa</taxon>
        <taxon>Ecdysozoa</taxon>
        <taxon>Arthropoda</taxon>
        <taxon>Hexapoda</taxon>
        <taxon>Insecta</taxon>
        <taxon>Pterygota</taxon>
        <taxon>Neoptera</taxon>
        <taxon>Endopterygota</taxon>
        <taxon>Diptera</taxon>
        <taxon>Brachycera</taxon>
        <taxon>Muscomorpha</taxon>
        <taxon>Ephydroidea</taxon>
        <taxon>Drosophilidae</taxon>
        <taxon>Drosophila</taxon>
        <taxon>Hawaiian Drosophila</taxon>
    </lineage>
</organism>
<sequence>MEHLRPLSYEEMCQMELLQQCGPNAPPASAAPPTMLPIMVIPTTLLTPGAAAAAAAGSAQPQGGVEHYYQLQPTHILTSGNEGAAVAVAGSSAGVNGELALLQGAIEQFPHGIQLQQHPHSQPHPQPVNILCTGTLNRAQSASAAAAASPMTATAAATLPRSFQPAAFVTDVESDFEGSECGAGGATTTCMPHFRFGGCGLQTAAQHQQPHHQHQDAVVGCGSLSYMMGTLAAGGAMHAGRFAGTLARNRRPDGHTKRVSFKGDNLPPSPPPAPAVELDENGLPIPMPMPGVGAGGCSYMHFDNYMDYQVRADSGFLFSLFSLGRHISN</sequence>
<accession>B4J3B3</accession>
<dbReference type="Proteomes" id="UP000001070">
    <property type="component" value="Unassembled WGS sequence"/>
</dbReference>
<dbReference type="HOGENOM" id="CLU_056069_0_0_1"/>
<dbReference type="OrthoDB" id="445695at2759"/>
<dbReference type="EMBL" id="CH916366">
    <property type="protein sequence ID" value="EDV97212.1"/>
    <property type="molecule type" value="Genomic_DNA"/>
</dbReference>
<evidence type="ECO:0000256" key="1">
    <source>
        <dbReference type="SAM" id="MobiDB-lite"/>
    </source>
</evidence>
<evidence type="ECO:0000313" key="3">
    <source>
        <dbReference type="Proteomes" id="UP000001070"/>
    </source>
</evidence>
<gene>
    <name evidence="2" type="primary">Dgri\GH16718</name>
    <name evidence="2" type="ORF">Dgri_GH16718</name>
</gene>